<dbReference type="GO" id="GO:0004401">
    <property type="term" value="F:histidinol-phosphatase activity"/>
    <property type="evidence" value="ECO:0007669"/>
    <property type="project" value="UniProtKB-UniRule"/>
</dbReference>
<evidence type="ECO:0000256" key="2">
    <source>
        <dbReference type="ARBA" id="ARBA00009152"/>
    </source>
</evidence>
<dbReference type="UniPathway" id="UPA00031">
    <property type="reaction ID" value="UER00013"/>
</dbReference>
<evidence type="ECO:0000313" key="10">
    <source>
        <dbReference type="EMBL" id="KYG32159.1"/>
    </source>
</evidence>
<dbReference type="RefSeq" id="WP_061948473.1">
    <property type="nucleotide sequence ID" value="NZ_LTAO01000012.1"/>
</dbReference>
<dbReference type="EC" id="3.1.3.15" evidence="3 8"/>
<proteinExistence type="inferred from homology"/>
<sequence length="270" mass="30796">MILYDGHLHTLFCPHGTKDPLEAYCERALELGLKGITFTEHAPLPSSFIDPVPNQDSAMAKADLYPYLNEVKRVKKKYKSLLSIKVGLEVDFIEGYEEETKFFLNEVGPELDDSILSVHFLKHQNEYICIDYSPEHFERMVRSLGTVELVHDHYYETIKKSIITDLGRYKPKRIGHITLTQKFKQKFQAQTYPLSEKVSELFPLIKEEKMSLDLNGAGTLKPLCQETYPPLPIIEIAFKEGIPLVYGSDAHQVKAMMAGKEVIPTTMLST</sequence>
<evidence type="ECO:0000256" key="7">
    <source>
        <dbReference type="ARBA" id="ARBA00049158"/>
    </source>
</evidence>
<evidence type="ECO:0000256" key="6">
    <source>
        <dbReference type="ARBA" id="ARBA00023102"/>
    </source>
</evidence>
<dbReference type="PANTHER" id="PTHR21039">
    <property type="entry name" value="HISTIDINOL PHOSPHATASE-RELATED"/>
    <property type="match status" value="1"/>
</dbReference>
<keyword evidence="6 8" id="KW-0368">Histidine biosynthesis</keyword>
<dbReference type="PANTHER" id="PTHR21039:SF0">
    <property type="entry name" value="HISTIDINOL-PHOSPHATASE"/>
    <property type="match status" value="1"/>
</dbReference>
<feature type="domain" description="PHP" evidence="9">
    <location>
        <begin position="5"/>
        <end position="215"/>
    </location>
</feature>
<dbReference type="GO" id="GO:0005737">
    <property type="term" value="C:cytoplasm"/>
    <property type="evidence" value="ECO:0007669"/>
    <property type="project" value="TreeGrafter"/>
</dbReference>
<keyword evidence="11" id="KW-1185">Reference proteome</keyword>
<evidence type="ECO:0000313" key="11">
    <source>
        <dbReference type="Proteomes" id="UP000075806"/>
    </source>
</evidence>
<gene>
    <name evidence="10" type="ORF">AZF04_05175</name>
</gene>
<evidence type="ECO:0000256" key="8">
    <source>
        <dbReference type="RuleBase" id="RU366003"/>
    </source>
</evidence>
<dbReference type="Proteomes" id="UP000075806">
    <property type="component" value="Unassembled WGS sequence"/>
</dbReference>
<evidence type="ECO:0000256" key="5">
    <source>
        <dbReference type="ARBA" id="ARBA00022801"/>
    </source>
</evidence>
<protein>
    <recommendedName>
        <fullName evidence="3 8">Histidinol-phosphatase</fullName>
        <shortName evidence="8">HolPase</shortName>
        <ecNumber evidence="3 8">3.1.3.15</ecNumber>
    </recommendedName>
</protein>
<organism evidence="10 11">
    <name type="scientific">Alkalihalobacillus trypoxylicola</name>
    <dbReference type="NCBI Taxonomy" id="519424"/>
    <lineage>
        <taxon>Bacteria</taxon>
        <taxon>Bacillati</taxon>
        <taxon>Bacillota</taxon>
        <taxon>Bacilli</taxon>
        <taxon>Bacillales</taxon>
        <taxon>Bacillaceae</taxon>
        <taxon>Alkalihalobacillus</taxon>
    </lineage>
</organism>
<dbReference type="CDD" id="cd12110">
    <property type="entry name" value="PHP_HisPPase_Hisj_like"/>
    <property type="match status" value="1"/>
</dbReference>
<comment type="pathway">
    <text evidence="1 8">Amino-acid biosynthesis; L-histidine biosynthesis; L-histidine from 5-phospho-alpha-D-ribose 1-diphosphate: step 8/9.</text>
</comment>
<comment type="caution">
    <text evidence="10">The sequence shown here is derived from an EMBL/GenBank/DDBJ whole genome shotgun (WGS) entry which is preliminary data.</text>
</comment>
<reference evidence="10" key="1">
    <citation type="submission" date="2016-02" db="EMBL/GenBank/DDBJ databases">
        <title>Genome sequence of Bacillus trypoxylicola KCTC 13244(T).</title>
        <authorList>
            <person name="Jeong H."/>
            <person name="Park S.-H."/>
            <person name="Choi S.-K."/>
        </authorList>
    </citation>
    <scope>NUCLEOTIDE SEQUENCE [LARGE SCALE GENOMIC DNA]</scope>
    <source>
        <strain evidence="10">KCTC 13244</strain>
    </source>
</reference>
<dbReference type="InterPro" id="IPR016195">
    <property type="entry name" value="Pol/histidinol_Pase-like"/>
</dbReference>
<evidence type="ECO:0000259" key="9">
    <source>
        <dbReference type="Pfam" id="PF02811"/>
    </source>
</evidence>
<dbReference type="STRING" id="519424.AZF04_05175"/>
<comment type="similarity">
    <text evidence="2 8">Belongs to the PHP hydrolase family. HisK subfamily.</text>
</comment>
<dbReference type="Pfam" id="PF02811">
    <property type="entry name" value="PHP"/>
    <property type="match status" value="1"/>
</dbReference>
<evidence type="ECO:0000256" key="3">
    <source>
        <dbReference type="ARBA" id="ARBA00013085"/>
    </source>
</evidence>
<dbReference type="SUPFAM" id="SSF89550">
    <property type="entry name" value="PHP domain-like"/>
    <property type="match status" value="1"/>
</dbReference>
<keyword evidence="4 8" id="KW-0028">Amino-acid biosynthesis</keyword>
<dbReference type="InterPro" id="IPR010140">
    <property type="entry name" value="Histidinol_P_phosphatase_HisJ"/>
</dbReference>
<dbReference type="EMBL" id="LTAO01000012">
    <property type="protein sequence ID" value="KYG32159.1"/>
    <property type="molecule type" value="Genomic_DNA"/>
</dbReference>
<dbReference type="AlphaFoldDB" id="A0A162EAI8"/>
<dbReference type="GO" id="GO:0000105">
    <property type="term" value="P:L-histidine biosynthetic process"/>
    <property type="evidence" value="ECO:0007669"/>
    <property type="project" value="UniProtKB-UniRule"/>
</dbReference>
<evidence type="ECO:0000256" key="4">
    <source>
        <dbReference type="ARBA" id="ARBA00022605"/>
    </source>
</evidence>
<dbReference type="Gene3D" id="3.20.20.140">
    <property type="entry name" value="Metal-dependent hydrolases"/>
    <property type="match status" value="1"/>
</dbReference>
<evidence type="ECO:0000256" key="1">
    <source>
        <dbReference type="ARBA" id="ARBA00004970"/>
    </source>
</evidence>
<dbReference type="NCBIfam" id="TIGR01856">
    <property type="entry name" value="hisJ_fam"/>
    <property type="match status" value="1"/>
</dbReference>
<accession>A0A162EAI8</accession>
<keyword evidence="5 8" id="KW-0378">Hydrolase</keyword>
<dbReference type="OrthoDB" id="9775255at2"/>
<comment type="catalytic activity">
    <reaction evidence="7 8">
        <text>L-histidinol phosphate + H2O = L-histidinol + phosphate</text>
        <dbReference type="Rhea" id="RHEA:14465"/>
        <dbReference type="ChEBI" id="CHEBI:15377"/>
        <dbReference type="ChEBI" id="CHEBI:43474"/>
        <dbReference type="ChEBI" id="CHEBI:57699"/>
        <dbReference type="ChEBI" id="CHEBI:57980"/>
        <dbReference type="EC" id="3.1.3.15"/>
    </reaction>
</comment>
<dbReference type="NCBIfam" id="NF005996">
    <property type="entry name" value="PRK08123.1"/>
    <property type="match status" value="1"/>
</dbReference>
<dbReference type="InterPro" id="IPR004013">
    <property type="entry name" value="PHP_dom"/>
</dbReference>
<name>A0A162EAI8_9BACI</name>